<accession>A0ABQ9UL67</accession>
<reference evidence="2 3" key="1">
    <citation type="submission" date="2023-05" db="EMBL/GenBank/DDBJ databases">
        <title>B98-5 Cell Line De Novo Hybrid Assembly: An Optical Mapping Approach.</title>
        <authorList>
            <person name="Kananen K."/>
            <person name="Auerbach J.A."/>
            <person name="Kautto E."/>
            <person name="Blachly J.S."/>
        </authorList>
    </citation>
    <scope>NUCLEOTIDE SEQUENCE [LARGE SCALE GENOMIC DNA]</scope>
    <source>
        <strain evidence="2">B95-8</strain>
        <tissue evidence="2">Cell line</tissue>
    </source>
</reference>
<dbReference type="EMBL" id="JASSZA010000011">
    <property type="protein sequence ID" value="KAK2097596.1"/>
    <property type="molecule type" value="Genomic_DNA"/>
</dbReference>
<organism evidence="2 3">
    <name type="scientific">Saguinus oedipus</name>
    <name type="common">Cotton-top tamarin</name>
    <name type="synonym">Oedipomidas oedipus</name>
    <dbReference type="NCBI Taxonomy" id="9490"/>
    <lineage>
        <taxon>Eukaryota</taxon>
        <taxon>Metazoa</taxon>
        <taxon>Chordata</taxon>
        <taxon>Craniata</taxon>
        <taxon>Vertebrata</taxon>
        <taxon>Euteleostomi</taxon>
        <taxon>Mammalia</taxon>
        <taxon>Eutheria</taxon>
        <taxon>Euarchontoglires</taxon>
        <taxon>Primates</taxon>
        <taxon>Haplorrhini</taxon>
        <taxon>Platyrrhini</taxon>
        <taxon>Cebidae</taxon>
        <taxon>Callitrichinae</taxon>
        <taxon>Saguinus</taxon>
    </lineage>
</organism>
<evidence type="ECO:0000256" key="1">
    <source>
        <dbReference type="SAM" id="MobiDB-lite"/>
    </source>
</evidence>
<gene>
    <name evidence="2" type="ORF">P7K49_023047</name>
</gene>
<keyword evidence="3" id="KW-1185">Reference proteome</keyword>
<name>A0ABQ9UL67_SAGOE</name>
<feature type="region of interest" description="Disordered" evidence="1">
    <location>
        <begin position="46"/>
        <end position="129"/>
    </location>
</feature>
<feature type="region of interest" description="Disordered" evidence="1">
    <location>
        <begin position="1"/>
        <end position="20"/>
    </location>
</feature>
<protein>
    <submittedName>
        <fullName evidence="2">Uncharacterized protein</fullName>
    </submittedName>
</protein>
<dbReference type="Proteomes" id="UP001266305">
    <property type="component" value="Unassembled WGS sequence"/>
</dbReference>
<evidence type="ECO:0000313" key="2">
    <source>
        <dbReference type="EMBL" id="KAK2097596.1"/>
    </source>
</evidence>
<evidence type="ECO:0000313" key="3">
    <source>
        <dbReference type="Proteomes" id="UP001266305"/>
    </source>
</evidence>
<comment type="caution">
    <text evidence="2">The sequence shown here is derived from an EMBL/GenBank/DDBJ whole genome shotgun (WGS) entry which is preliminary data.</text>
</comment>
<sequence>MGECPLQASASNTAPFLTAEPPAVVTGSFLVGPVSDSSTLPCLLPPALFNQEPASGQTHLEETYQMSSEVPQASQPPSPSGPTVHGLPTSPDRPGSTSPFAPSATDLPSMPEPALTSRANVTGEDPWGL</sequence>
<proteinExistence type="predicted"/>